<dbReference type="AlphaFoldDB" id="A0A4P9WTG1"/>
<dbReference type="PROSITE" id="PS50030">
    <property type="entry name" value="UBA"/>
    <property type="match status" value="1"/>
</dbReference>
<protein>
    <recommendedName>
        <fullName evidence="1">UBA domain-containing protein</fullName>
    </recommendedName>
</protein>
<reference evidence="3" key="1">
    <citation type="journal article" date="2018" name="Nat. Microbiol.">
        <title>Leveraging single-cell genomics to expand the fungal tree of life.</title>
        <authorList>
            <person name="Ahrendt S.R."/>
            <person name="Quandt C.A."/>
            <person name="Ciobanu D."/>
            <person name="Clum A."/>
            <person name="Salamov A."/>
            <person name="Andreopoulos B."/>
            <person name="Cheng J.F."/>
            <person name="Woyke T."/>
            <person name="Pelin A."/>
            <person name="Henrissat B."/>
            <person name="Reynolds N.K."/>
            <person name="Benny G.L."/>
            <person name="Smith M.E."/>
            <person name="James T.Y."/>
            <person name="Grigoriev I.V."/>
        </authorList>
    </citation>
    <scope>NUCLEOTIDE SEQUENCE [LARGE SCALE GENOMIC DNA]</scope>
    <source>
        <strain evidence="3">ATCC 52028</strain>
    </source>
</reference>
<gene>
    <name evidence="2" type="ORF">CAUPRSCDRAFT_11824</name>
</gene>
<organism evidence="2 3">
    <name type="scientific">Caulochytrium protostelioides</name>
    <dbReference type="NCBI Taxonomy" id="1555241"/>
    <lineage>
        <taxon>Eukaryota</taxon>
        <taxon>Fungi</taxon>
        <taxon>Fungi incertae sedis</taxon>
        <taxon>Chytridiomycota</taxon>
        <taxon>Chytridiomycota incertae sedis</taxon>
        <taxon>Chytridiomycetes</taxon>
        <taxon>Caulochytriales</taxon>
        <taxon>Caulochytriaceae</taxon>
        <taxon>Caulochytrium</taxon>
    </lineage>
</organism>
<proteinExistence type="predicted"/>
<evidence type="ECO:0000313" key="3">
    <source>
        <dbReference type="Proteomes" id="UP000268535"/>
    </source>
</evidence>
<feature type="domain" description="UBA" evidence="1">
    <location>
        <begin position="5"/>
        <end position="51"/>
    </location>
</feature>
<evidence type="ECO:0000259" key="1">
    <source>
        <dbReference type="PROSITE" id="PS50030"/>
    </source>
</evidence>
<sequence length="111" mass="11969">MAGLSPDDDHIFAGSLKTMAAMGMTDREQNIRALHKAGGRIYLAIDLVCNGTVDDDDAVAKAGRRTTARDVMNPEHPFTACRIVGGPGMRYHGRCGLRGGFWSLDEPGDHI</sequence>
<evidence type="ECO:0000313" key="2">
    <source>
        <dbReference type="EMBL" id="RKO96484.1"/>
    </source>
</evidence>
<dbReference type="Proteomes" id="UP000268535">
    <property type="component" value="Unassembled WGS sequence"/>
</dbReference>
<dbReference type="SUPFAM" id="SSF46934">
    <property type="entry name" value="UBA-like"/>
    <property type="match status" value="1"/>
</dbReference>
<dbReference type="InterPro" id="IPR009060">
    <property type="entry name" value="UBA-like_sf"/>
</dbReference>
<name>A0A4P9WTG1_9FUNG</name>
<dbReference type="InterPro" id="IPR015940">
    <property type="entry name" value="UBA"/>
</dbReference>
<dbReference type="EMBL" id="ML009903">
    <property type="protein sequence ID" value="RKO96484.1"/>
    <property type="molecule type" value="Genomic_DNA"/>
</dbReference>
<accession>A0A4P9WTG1</accession>
<dbReference type="Gene3D" id="1.10.8.10">
    <property type="entry name" value="DNA helicase RuvA subunit, C-terminal domain"/>
    <property type="match status" value="1"/>
</dbReference>